<protein>
    <submittedName>
        <fullName evidence="1">Chromosome partitioning protein ParA</fullName>
    </submittedName>
</protein>
<comment type="caution">
    <text evidence="1">The sequence shown here is derived from an EMBL/GenBank/DDBJ whole genome shotgun (WGS) entry which is preliminary data.</text>
</comment>
<gene>
    <name evidence="1" type="ORF">F0245_06130</name>
</gene>
<proteinExistence type="predicted"/>
<reference evidence="1 2" key="1">
    <citation type="submission" date="2019-09" db="EMBL/GenBank/DDBJ databases">
        <title>Draft genome sequencing and comparative genomics of hatchery-associated Vibrios.</title>
        <authorList>
            <person name="Kehlet-Delgado H."/>
            <person name="Mueller R.S."/>
        </authorList>
    </citation>
    <scope>NUCLEOTIDE SEQUENCE [LARGE SCALE GENOMIC DNA]</scope>
    <source>
        <strain evidence="1 2">00-90-10</strain>
    </source>
</reference>
<dbReference type="AlphaFoldDB" id="A0A7Y3YNL1"/>
<name>A0A7Y3YNL1_9VIBR</name>
<accession>A0A7Y3YNL1</accession>
<evidence type="ECO:0000313" key="1">
    <source>
        <dbReference type="EMBL" id="NOH32958.1"/>
    </source>
</evidence>
<dbReference type="Proteomes" id="UP000525336">
    <property type="component" value="Unassembled WGS sequence"/>
</dbReference>
<dbReference type="EMBL" id="VTXW01000004">
    <property type="protein sequence ID" value="NOH32958.1"/>
    <property type="molecule type" value="Genomic_DNA"/>
</dbReference>
<organism evidence="1 2">
    <name type="scientific">Vibrio chagasii</name>
    <dbReference type="NCBI Taxonomy" id="170679"/>
    <lineage>
        <taxon>Bacteria</taxon>
        <taxon>Pseudomonadati</taxon>
        <taxon>Pseudomonadota</taxon>
        <taxon>Gammaproteobacteria</taxon>
        <taxon>Vibrionales</taxon>
        <taxon>Vibrionaceae</taxon>
        <taxon>Vibrio</taxon>
    </lineage>
</organism>
<sequence length="318" mass="36540">MQRVILIIMLTILVGMVGYSWSSKEPKTTYSSVEYEHVSAPIEARPVTISHIDDNRTNTSYPTDEEEPFDHVAFAEQLLNLEGKTLFSTLNQFWALCQQASNCKAQLSLLQDELPSEWFELLSHYPTLSAEWKSVESTMPLESIESLEEKVSVFKQSAQQVWGELAHQLFSDQFAHLNFTLSASLIKEVEATEFVSHYQNLLMEWEGQAEVLNADTASKKYELAISLLPSSLSPTELVSIKKELQETYLDESQANNIVAREQQVAQQQQTVVSYHEQFAQLKSSLDVLRSTSHRDWSTQEWDNYYQQQVSSFRENFFK</sequence>
<evidence type="ECO:0000313" key="2">
    <source>
        <dbReference type="Proteomes" id="UP000525336"/>
    </source>
</evidence>